<protein>
    <submittedName>
        <fullName evidence="1">Uncharacterized protein</fullName>
    </submittedName>
</protein>
<dbReference type="PATRIC" id="fig|1129794.4.peg.3398"/>
<evidence type="ECO:0000313" key="1">
    <source>
        <dbReference type="EMBL" id="AGH45529.1"/>
    </source>
</evidence>
<sequence length="90" mass="10139">MCELFAILSSLSDKEIWSISRRRRLNASFGIFANVISIRSYSELEESQLVSGTNLVEAKVALTRLCQVTLFASTKVDNDFFIDDDIEDVS</sequence>
<evidence type="ECO:0000313" key="2">
    <source>
        <dbReference type="Proteomes" id="UP000011864"/>
    </source>
</evidence>
<dbReference type="STRING" id="1129794.C427_3420"/>
<gene>
    <name evidence="1" type="ORF">C427_3420</name>
</gene>
<name>K6ZQG9_9ALTE</name>
<dbReference type="HOGENOM" id="CLU_2438135_0_0_6"/>
<dbReference type="EMBL" id="CP003837">
    <property type="protein sequence ID" value="AGH45529.1"/>
    <property type="molecule type" value="Genomic_DNA"/>
</dbReference>
<keyword evidence="2" id="KW-1185">Reference proteome</keyword>
<dbReference type="Proteomes" id="UP000011864">
    <property type="component" value="Chromosome"/>
</dbReference>
<reference evidence="1 2" key="1">
    <citation type="journal article" date="2013" name="Genome Announc.">
        <title>Complete Genome Sequence of Glaciecola psychrophila Strain 170T.</title>
        <authorList>
            <person name="Yin J."/>
            <person name="Chen J."/>
            <person name="Liu G."/>
            <person name="Yu Y."/>
            <person name="Song L."/>
            <person name="Wang X."/>
            <person name="Qu X."/>
        </authorList>
    </citation>
    <scope>NUCLEOTIDE SEQUENCE [LARGE SCALE GENOMIC DNA]</scope>
    <source>
        <strain evidence="1 2">170</strain>
    </source>
</reference>
<dbReference type="AlphaFoldDB" id="K6ZQG9"/>
<dbReference type="KEGG" id="gps:C427_3420"/>
<organism evidence="1 2">
    <name type="scientific">Paraglaciecola psychrophila 170</name>
    <dbReference type="NCBI Taxonomy" id="1129794"/>
    <lineage>
        <taxon>Bacteria</taxon>
        <taxon>Pseudomonadati</taxon>
        <taxon>Pseudomonadota</taxon>
        <taxon>Gammaproteobacteria</taxon>
        <taxon>Alteromonadales</taxon>
        <taxon>Alteromonadaceae</taxon>
        <taxon>Paraglaciecola</taxon>
    </lineage>
</organism>
<accession>K6ZQG9</accession>
<proteinExistence type="predicted"/>